<proteinExistence type="predicted"/>
<dbReference type="InterPro" id="IPR012858">
    <property type="entry name" value="DC_STAMP-like"/>
</dbReference>
<evidence type="ECO:0000259" key="6">
    <source>
        <dbReference type="Pfam" id="PF07782"/>
    </source>
</evidence>
<feature type="transmembrane region" description="Helical" evidence="5">
    <location>
        <begin position="292"/>
        <end position="320"/>
    </location>
</feature>
<name>A0A6J0SRV2_9SAUR</name>
<dbReference type="RefSeq" id="XP_020639107.2">
    <property type="nucleotide sequence ID" value="XM_020783448.2"/>
</dbReference>
<organism evidence="7 8">
    <name type="scientific">Pogona vitticeps</name>
    <name type="common">central bearded dragon</name>
    <dbReference type="NCBI Taxonomy" id="103695"/>
    <lineage>
        <taxon>Eukaryota</taxon>
        <taxon>Metazoa</taxon>
        <taxon>Chordata</taxon>
        <taxon>Craniata</taxon>
        <taxon>Vertebrata</taxon>
        <taxon>Euteleostomi</taxon>
        <taxon>Lepidosauria</taxon>
        <taxon>Squamata</taxon>
        <taxon>Bifurcata</taxon>
        <taxon>Unidentata</taxon>
        <taxon>Episquamata</taxon>
        <taxon>Toxicofera</taxon>
        <taxon>Iguania</taxon>
        <taxon>Acrodonta</taxon>
        <taxon>Agamidae</taxon>
        <taxon>Amphibolurinae</taxon>
        <taxon>Pogona</taxon>
    </lineage>
</organism>
<dbReference type="PANTHER" id="PTHR21041">
    <property type="entry name" value="DENDRITIC CELL-SPECIFIC TRANSMEMBRANE PROTEIN"/>
    <property type="match status" value="1"/>
</dbReference>
<dbReference type="GO" id="GO:0009986">
    <property type="term" value="C:cell surface"/>
    <property type="evidence" value="ECO:0007669"/>
    <property type="project" value="TreeGrafter"/>
</dbReference>
<protein>
    <submittedName>
        <fullName evidence="8">Dendritic cell-specific transmembrane protein</fullName>
    </submittedName>
</protein>
<keyword evidence="4 5" id="KW-0472">Membrane</keyword>
<evidence type="ECO:0000256" key="2">
    <source>
        <dbReference type="ARBA" id="ARBA00022692"/>
    </source>
</evidence>
<dbReference type="Pfam" id="PF07782">
    <property type="entry name" value="DC_STAMP"/>
    <property type="match status" value="1"/>
</dbReference>
<dbReference type="KEGG" id="pvt:110073818"/>
<comment type="subcellular location">
    <subcellularLocation>
        <location evidence="1">Membrane</location>
        <topology evidence="1">Multi-pass membrane protein</topology>
    </subcellularLocation>
</comment>
<feature type="transmembrane region" description="Helical" evidence="5">
    <location>
        <begin position="26"/>
        <end position="52"/>
    </location>
</feature>
<gene>
    <name evidence="8" type="primary">DCSTAMP</name>
</gene>
<dbReference type="InterPro" id="IPR051856">
    <property type="entry name" value="CSR-E3_Ligase_Protein"/>
</dbReference>
<sequence>MTCFILLAERMWNRFVSERKPGWKNLILLFAICSSVSLAANTFLFLAGYSLLKDYPTFTAVLFSFLWIVLTFGLCFFKYLRCFASLFFLSCGMREGRNTLIAAGTGALVAGHIRNIFYNLKQLAGSISCILETQRLSFLSKYTEAIWWIYGQSKVLGNPFKYIVVLEDKLNVSYSVSDEDWKVRLNETRMAITNVTSQISSVLAVQTSLVKKVPPLLGTAFIILGTYLFIRKFQNLHKVKFKNIYITKAFIRYDEQQRQQRKLSVLPLSKEERKVYATVPSFCQTHKERKCIAYFFIPVVANVSIWTVFAAVDYLLYWLIFSVSKHLQDFPELEVHVKLYYHKNAGKFIFSDGEIAANKTSFKIPVFEHACIPTPVHSILETWIQLGPIIFFLIVLGLLTSMLTQLKILVMTSFFPTTDMKRIEYLHAKLLKRRSKLSERNVKRKLNSFATLHFWFPILQAMRSSKKKEKDVSEDSNI</sequence>
<evidence type="ECO:0000313" key="7">
    <source>
        <dbReference type="Proteomes" id="UP001652642"/>
    </source>
</evidence>
<reference evidence="8" key="1">
    <citation type="submission" date="2025-08" db="UniProtKB">
        <authorList>
            <consortium name="RefSeq"/>
        </authorList>
    </citation>
    <scope>IDENTIFICATION</scope>
</reference>
<feature type="transmembrane region" description="Helical" evidence="5">
    <location>
        <begin position="213"/>
        <end position="230"/>
    </location>
</feature>
<keyword evidence="2 5" id="KW-0812">Transmembrane</keyword>
<dbReference type="PANTHER" id="PTHR21041:SF2">
    <property type="entry name" value="DENDRITIC CELL-SPECIFIC TRANSMEMBRANE PROTEIN"/>
    <property type="match status" value="1"/>
</dbReference>
<evidence type="ECO:0000256" key="4">
    <source>
        <dbReference type="ARBA" id="ARBA00023136"/>
    </source>
</evidence>
<dbReference type="GO" id="GO:0005789">
    <property type="term" value="C:endoplasmic reticulum membrane"/>
    <property type="evidence" value="ECO:0007669"/>
    <property type="project" value="TreeGrafter"/>
</dbReference>
<dbReference type="GeneID" id="110073818"/>
<evidence type="ECO:0000256" key="3">
    <source>
        <dbReference type="ARBA" id="ARBA00022989"/>
    </source>
</evidence>
<evidence type="ECO:0000256" key="5">
    <source>
        <dbReference type="SAM" id="Phobius"/>
    </source>
</evidence>
<feature type="domain" description="Dendritic cell-specific transmembrane protein-like" evidence="6">
    <location>
        <begin position="241"/>
        <end position="427"/>
    </location>
</feature>
<evidence type="ECO:0000256" key="1">
    <source>
        <dbReference type="ARBA" id="ARBA00004141"/>
    </source>
</evidence>
<dbReference type="AlphaFoldDB" id="A0A6J0SRV2"/>
<dbReference type="OrthoDB" id="9949280at2759"/>
<evidence type="ECO:0000313" key="8">
    <source>
        <dbReference type="RefSeq" id="XP_020639107.2"/>
    </source>
</evidence>
<dbReference type="Proteomes" id="UP001652642">
    <property type="component" value="Chromosome 4"/>
</dbReference>
<feature type="transmembrane region" description="Helical" evidence="5">
    <location>
        <begin position="58"/>
        <end position="80"/>
    </location>
</feature>
<feature type="transmembrane region" description="Helical" evidence="5">
    <location>
        <begin position="383"/>
        <end position="403"/>
    </location>
</feature>
<dbReference type="CTD" id="81501"/>
<keyword evidence="7" id="KW-1185">Reference proteome</keyword>
<keyword evidence="3 5" id="KW-1133">Transmembrane helix</keyword>
<accession>A0A6J0SRV2</accession>
<feature type="transmembrane region" description="Helical" evidence="5">
    <location>
        <begin position="100"/>
        <end position="118"/>
    </location>
</feature>